<dbReference type="PANTHER" id="PTHR39441">
    <property type="entry name" value="DUF2252 DOMAIN-CONTAINING PROTEIN"/>
    <property type="match status" value="1"/>
</dbReference>
<name>A0ABQ6FC88_9RHOO</name>
<dbReference type="Gene3D" id="3.90.1200.10">
    <property type="match status" value="1"/>
</dbReference>
<accession>A0ABQ6FC88</accession>
<dbReference type="EMBL" id="BSPX01000034">
    <property type="protein sequence ID" value="GLT22911.1"/>
    <property type="molecule type" value="Genomic_DNA"/>
</dbReference>
<evidence type="ECO:0000313" key="2">
    <source>
        <dbReference type="Proteomes" id="UP001157167"/>
    </source>
</evidence>
<dbReference type="InterPro" id="IPR018721">
    <property type="entry name" value="DUF2252"/>
</dbReference>
<comment type="caution">
    <text evidence="1">The sequence shown here is derived from an EMBL/GenBank/DDBJ whole genome shotgun (WGS) entry which is preliminary data.</text>
</comment>
<evidence type="ECO:0008006" key="3">
    <source>
        <dbReference type="Google" id="ProtNLM"/>
    </source>
</evidence>
<reference evidence="2" key="1">
    <citation type="journal article" date="2019" name="Int. J. Syst. Evol. Microbiol.">
        <title>The Global Catalogue of Microorganisms (GCM) 10K type strain sequencing project: providing services to taxonomists for standard genome sequencing and annotation.</title>
        <authorList>
            <consortium name="The Broad Institute Genomics Platform"/>
            <consortium name="The Broad Institute Genome Sequencing Center for Infectious Disease"/>
            <person name="Wu L."/>
            <person name="Ma J."/>
        </authorList>
    </citation>
    <scope>NUCLEOTIDE SEQUENCE [LARGE SCALE GENOMIC DNA]</scope>
    <source>
        <strain evidence="2">NBRC 102407</strain>
    </source>
</reference>
<gene>
    <name evidence="1" type="ORF">GCM10007933_23720</name>
</gene>
<dbReference type="SUPFAM" id="SSF56112">
    <property type="entry name" value="Protein kinase-like (PK-like)"/>
    <property type="match status" value="1"/>
</dbReference>
<dbReference type="Pfam" id="PF10009">
    <property type="entry name" value="DUF2252"/>
    <property type="match status" value="1"/>
</dbReference>
<proteinExistence type="predicted"/>
<protein>
    <recommendedName>
        <fullName evidence="3">DUF2252 domain-containing protein</fullName>
    </recommendedName>
</protein>
<organism evidence="1 2">
    <name type="scientific">Zoogloea oryzae</name>
    <dbReference type="NCBI Taxonomy" id="310767"/>
    <lineage>
        <taxon>Bacteria</taxon>
        <taxon>Pseudomonadati</taxon>
        <taxon>Pseudomonadota</taxon>
        <taxon>Betaproteobacteria</taxon>
        <taxon>Rhodocyclales</taxon>
        <taxon>Zoogloeaceae</taxon>
        <taxon>Zoogloea</taxon>
    </lineage>
</organism>
<evidence type="ECO:0000313" key="1">
    <source>
        <dbReference type="EMBL" id="GLT22911.1"/>
    </source>
</evidence>
<dbReference type="InterPro" id="IPR011009">
    <property type="entry name" value="Kinase-like_dom_sf"/>
</dbReference>
<sequence>MACSAHAYVRGNTARFYDWLEESSQDAIPAGPPVWICGDCHVGNLGPVVGADGRIQVVIRDLDQAVIGNPAHDLIRLGLSLASACRSANLPGAVSVKVVDALLDGYARAFTRRPHHKDAPETIKALLREAIGRSWKQLVREHLTHTQPHIPLGKRFWPLSKAERRAIAALLSPDALGPLAVGLGIARPDDAVRMADAAYWVKGCSSLGRPRYAVLLEIDEAGGHTRLAMLDIKDAPPAAAPRTTSSAMPRDNAERVVAAAMALSPALGERMVAVRLLDRPMVLRELAPHDLKIEPDHMPPAAIDEIGAYLGRIVGDAHARQMSAAQRKAWHGILRASRSSQVDAPSWLWQAIVDALASHERGYLQHCRRHIALIG</sequence>
<keyword evidence="2" id="KW-1185">Reference proteome</keyword>
<dbReference type="PANTHER" id="PTHR39441:SF1">
    <property type="entry name" value="DUF2252 DOMAIN-CONTAINING PROTEIN"/>
    <property type="match status" value="1"/>
</dbReference>
<dbReference type="Proteomes" id="UP001157167">
    <property type="component" value="Unassembled WGS sequence"/>
</dbReference>